<dbReference type="Gene3D" id="3.30.420.10">
    <property type="entry name" value="Ribonuclease H-like superfamily/Ribonuclease H"/>
    <property type="match status" value="1"/>
</dbReference>
<dbReference type="InterPro" id="IPR012337">
    <property type="entry name" value="RNaseH-like_sf"/>
</dbReference>
<feature type="region of interest" description="Disordered" evidence="1">
    <location>
        <begin position="1188"/>
        <end position="1210"/>
    </location>
</feature>
<feature type="compositionally biased region" description="Polar residues" evidence="1">
    <location>
        <begin position="1984"/>
        <end position="1997"/>
    </location>
</feature>
<evidence type="ECO:0000313" key="4">
    <source>
        <dbReference type="Proteomes" id="UP000654075"/>
    </source>
</evidence>
<feature type="region of interest" description="Disordered" evidence="1">
    <location>
        <begin position="516"/>
        <end position="539"/>
    </location>
</feature>
<keyword evidence="4" id="KW-1185">Reference proteome</keyword>
<feature type="region of interest" description="Disordered" evidence="1">
    <location>
        <begin position="1362"/>
        <end position="1424"/>
    </location>
</feature>
<gene>
    <name evidence="3" type="ORF">PGLA1383_LOCUS8014</name>
</gene>
<feature type="non-terminal residue" evidence="3">
    <location>
        <position position="1"/>
    </location>
</feature>
<feature type="region of interest" description="Disordered" evidence="1">
    <location>
        <begin position="809"/>
        <end position="847"/>
    </location>
</feature>
<evidence type="ECO:0000259" key="2">
    <source>
        <dbReference type="PROSITE" id="PS50994"/>
    </source>
</evidence>
<evidence type="ECO:0000256" key="1">
    <source>
        <dbReference type="SAM" id="MobiDB-lite"/>
    </source>
</evidence>
<reference evidence="3" key="1">
    <citation type="submission" date="2021-02" db="EMBL/GenBank/DDBJ databases">
        <authorList>
            <person name="Dougan E. K."/>
            <person name="Rhodes N."/>
            <person name="Thang M."/>
            <person name="Chan C."/>
        </authorList>
    </citation>
    <scope>NUCLEOTIDE SEQUENCE</scope>
</reference>
<dbReference type="EMBL" id="CAJNNV010003579">
    <property type="protein sequence ID" value="CAE8589242.1"/>
    <property type="molecule type" value="Genomic_DNA"/>
</dbReference>
<dbReference type="OrthoDB" id="441458at2759"/>
<dbReference type="InterPro" id="IPR001584">
    <property type="entry name" value="Integrase_cat-core"/>
</dbReference>
<feature type="compositionally biased region" description="Polar residues" evidence="1">
    <location>
        <begin position="1197"/>
        <end position="1210"/>
    </location>
</feature>
<feature type="compositionally biased region" description="Low complexity" evidence="1">
    <location>
        <begin position="822"/>
        <end position="847"/>
    </location>
</feature>
<dbReference type="PANTHER" id="PTHR16021">
    <property type="entry name" value="MANSC DOMAIN CONTAINING PROTEIN 1"/>
    <property type="match status" value="1"/>
</dbReference>
<dbReference type="InterPro" id="IPR052660">
    <property type="entry name" value="Erythrocyte_Invasion_ImmMod"/>
</dbReference>
<organism evidence="3 4">
    <name type="scientific">Polarella glacialis</name>
    <name type="common">Dinoflagellate</name>
    <dbReference type="NCBI Taxonomy" id="89957"/>
    <lineage>
        <taxon>Eukaryota</taxon>
        <taxon>Sar</taxon>
        <taxon>Alveolata</taxon>
        <taxon>Dinophyceae</taxon>
        <taxon>Suessiales</taxon>
        <taxon>Suessiaceae</taxon>
        <taxon>Polarella</taxon>
    </lineage>
</organism>
<dbReference type="GO" id="GO:0003676">
    <property type="term" value="F:nucleic acid binding"/>
    <property type="evidence" value="ECO:0007669"/>
    <property type="project" value="InterPro"/>
</dbReference>
<feature type="compositionally biased region" description="Low complexity" evidence="1">
    <location>
        <begin position="1373"/>
        <end position="1393"/>
    </location>
</feature>
<feature type="region of interest" description="Disordered" evidence="1">
    <location>
        <begin position="1949"/>
        <end position="2072"/>
    </location>
</feature>
<feature type="compositionally biased region" description="Low complexity" evidence="1">
    <location>
        <begin position="2045"/>
        <end position="2058"/>
    </location>
</feature>
<sequence>PRRGCMGALQKSPASDGGTFLCEASADVVAALRALAECCFQLENGPLKRDVGSATSQLLGHVEGCCRKVVQQLVAALRQPDTGSSAYDKLWALRHVGKQSEVTRQWMREADGMSALAQDGDQGFLVIQSSSSSSGLSQSQPAVAMTLEMRRSSDSQEQVIDPATNTIVQEYIPSGLQFLCQALRAIYGLQDQDRTTVALDSFYEFKRGHLGLAEFAQEFDHRYESAEDEAGLQMNDTGKTYFFLRGSGLGDKIIEDVKLQMRGDMSRYQEIRTLVLKLARANDKDKETLNMYHDQTDFNYKLNLDETNGNYYGSWHDPTTGEIIEYDYGANTSDDMYYGDYDYVYDGEYSDYDGAGYDDDWYGDDGWQDEVYHGGQTKGKGKGFGAKGKGPSGGSASGIGCTTCGSRWHSSLDCPLNDPSKGDQGKGKGFGKGWSKGFGKYRPSFGSGKGYGKYSGGYGKSYGKSYGKGKFKGGYGGFRYSSPYNFTAFQDHEVHEALEHAPTIAFKADGSGTQYYDFDDEKPSSSTRPPPQSTTEPMIETAGNLGYNDGYGELDTAPAPMPDVRVNSLSFLVGTCSSAFPTDREDWSSLYRSVRGVKRHGLLIDPGAASGLIGSDTLKEFRDEILLPLGVDIICRPTTQNVSGISGKPEPALSRVTMPIFPGIKSSTFTADVIGKQGSKCPALLPNPSMRAANMGLLTNFFENGDGMLIVHDSGKRLLYRCLLTESGHYILPTDNVKNNNVDEKATRKASAFYAAVLHDATQQWSDINAVYLAVDKAAVADPVADRAPPSTRSTGWKQSLDITATNSTVQPVTYNSHEDSTSTAKLSPSTSLSLSTTTPLSPLPTTSTSLTTTLAITTTTSLPTTTTSVRDTNTLQPYINDQLPLYWDSNKQRHFNNKYKSIPEEYYNNSKQSVVTPDNFHVYMHQTTETTWDLWEHCSGSGRLSLIALRAGLRVGFPVDSRYGWDLRNEEHRRLLDEAFVRFRPGIHFTAPDCRIWGQAGNRADPGERELERELDRPFLLWLHEKNKLQDSSGRGYANENPVGSDIFTQSPLLHNEHLSGYKKRQRCDQCQHGSVNEDNEAIQKATFFDSNFRLRRTAVRCRTGMHDARPHAQLRGRAPGAPGDRTSMAAVYPRALCKALVHDFQYFLQFINDYTGMIGYTCPKCAEGRHSLEEHTLMPGECRHGPKLKLPVKKTPSNKSPLDTLRNNTLLDPGLRRLRLSTPAQEPYHDKDNNILLKGLIHIIIQDNRRRFSTENSQWIKHEVQLDLMQHIYRENFHIVGINVTEHPRKMRSAMPTYSVATSYLRVSVTTADEFNYTLYPHDDLRDCDSQTIAQSLPMNTTWLVTIFGVSFHDAKALEKEGGPDATSVDSKPASAKTPSTSSPSKPAPATVRDDEPAVSSSLKPATATVEDEEPDELDRPVVNPLDIKPSFDLKRVTNRLFRTKDKALQLRLLLGLHERFWHAPQKDFHNLLWRAGTPAEILALIPEVIRVCGVCRLFIRPLSKPSLRAEFAGTFNAIVQTDLFFLWDMVFILFVDEATRYKVLALVINKEYKTLSAALITLWVRYFGPPQVLVSDQESAWMSENAGADFDRLGIIRRPKGSDPHGAKHTGTGLVERHVGLSKVALLKMEAELKRQGLQVTKEEMAAECGMSQNMILSYGGYTPAQAVLGANPRTLYEIEDRAITSVMGAKETNPGVFEHALRLRMTASTAIQRSIMEDRLARVQHVRPQQHDIKDFIPRVTAVDLYRQPAQKGESGWRGPADLLDINPENGAAVVRHQGYPYTVPLRHVRKHTELYNTQAHEEEDVNSLFRLMDIVDGVTEGKTFIQGLVLNNENELVYIPAELQFQMTTILKLALQVSAGLLELPAVQGLRYGTRLRRIVSPPRALGHTLIYWNRVNRHDYQVINVNTFDIIHLDKLIGTASYGYSAMLFYNYDDTIFDHKSHPFPLPLPMEQDGQQPPEPPPQLDSPRPMSTHDESPRSQQQKSTINQPSLWNPLKVKRTRTTPHDDNDPQTTQQPSTSSSSNNPPHVPQLPIVTPHNSPTQQPVPQSPVVSERPLSDAPTLPHDDEDLFNYMMQTEDCKRSLHNVSLRDQRLQAHNDFEKQQRHALTDYLLSLPNIYNCSTDKDNAFLVPGPWHADVHFAMSLTDGKYFRVDTDTDSLTEADLVKHWREVEAADRKELKQFLDQQIFKLRHINSLDTDEGSFVDAIWIRKWKRLPDGSYIIKSRLCARGYLDCQKHLIPTRSTTATRLSQRILVSVSVLLGFDLESWDVSGAFLKGFNFDRLAEIAAKLGHTLPKRKVLLKPPANVWRHFNDLGSKTLSIRLQNHQEYFLELLKAMYGLVDAPLAWQQCLHEFLIEDLQGQQSLFDENFFIWFNAGCSVQALATAHVDDNATAGDKLWLTKSHAHFEGKFGNVTRQTLPFNHTGQRYSQLTPSCRKIDQDEFCQKLQPAEFDDSKSDDAVTTPSDKTKFRSVLGALLWLCITRMDLIAEVVLLQGHVTAPTYGQLRAANALVVRAKKYAAGCGLHFCKLTPPLRILTITDASHASKLSSYAQEGVIVLLTEDRQPRLDLVNKELTDFDCVLQSGRCHVFIGNSNKAKRISSSTSHAETLAATNGRECAQLLAMRLHEILGGQKKISLSAMITAQEHGSWVIPIDHCTDCRDFYELATGVKGVPQDKGQRLYVLSIREDRLTGKIRFFLLIPTSTMLADGLTKVMFSRQLLQLMTSGTYTFFNEDKQPVLIRQLPKRLTYSEQDLIDIVPPAADAAERRNAPEGGSGCFNCGADHFLHHCPFYVTATNATTTTNHHPTTSSATRPTTLLTTIIAATQLSTATAFEITSQALTTVNNYATTVQLYNNSLTYADYSILLLMLYAIIRLAMDIYRFITYVLGKFAQPTAVPGGLHFCGDATRARCEESIPGGCAALCQLRWRHEGRHDCLTHEPRDAPASTSSEETQTELPKYQADMLPLFKTRYGERLHLWKSCRTLQNSAEANIAELRICLICLARQQGAPGRDYVEV</sequence>
<protein>
    <recommendedName>
        <fullName evidence="2">Integrase catalytic domain-containing protein</fullName>
    </recommendedName>
</protein>
<dbReference type="GO" id="GO:0015074">
    <property type="term" value="P:DNA integration"/>
    <property type="evidence" value="ECO:0007669"/>
    <property type="project" value="InterPro"/>
</dbReference>
<comment type="caution">
    <text evidence="3">The sequence shown here is derived from an EMBL/GenBank/DDBJ whole genome shotgun (WGS) entry which is preliminary data.</text>
</comment>
<dbReference type="OMA" id="NGRECAQ"/>
<feature type="compositionally biased region" description="Low complexity" evidence="1">
    <location>
        <begin position="2016"/>
        <end position="2031"/>
    </location>
</feature>
<proteinExistence type="predicted"/>
<dbReference type="InterPro" id="IPR036397">
    <property type="entry name" value="RNaseH_sf"/>
</dbReference>
<evidence type="ECO:0000313" key="3">
    <source>
        <dbReference type="EMBL" id="CAE8589242.1"/>
    </source>
</evidence>
<accession>A0A813DQ51</accession>
<dbReference type="Proteomes" id="UP000654075">
    <property type="component" value="Unassembled WGS sequence"/>
</dbReference>
<name>A0A813DQ51_POLGL</name>
<dbReference type="PROSITE" id="PS50994">
    <property type="entry name" value="INTEGRASE"/>
    <property type="match status" value="1"/>
</dbReference>
<dbReference type="SUPFAM" id="SSF53098">
    <property type="entry name" value="Ribonuclease H-like"/>
    <property type="match status" value="1"/>
</dbReference>
<feature type="domain" description="Integrase catalytic" evidence="2">
    <location>
        <begin position="1504"/>
        <end position="1675"/>
    </location>
</feature>
<dbReference type="PANTHER" id="PTHR16021:SF13">
    <property type="entry name" value="ETS DOMAIN-CONTAINING PROTEIN-RELATED"/>
    <property type="match status" value="1"/>
</dbReference>